<dbReference type="eggNOG" id="ENOG50337QZ">
    <property type="taxonomic scope" value="Bacteria"/>
</dbReference>
<reference evidence="3" key="1">
    <citation type="submission" date="2017-04" db="EMBL/GenBank/DDBJ databases">
        <title>Function of individual gut microbiota members based on whole genome sequencing of pure cultures obtained from chicken caecum.</title>
        <authorList>
            <person name="Medvecky M."/>
            <person name="Cejkova D."/>
            <person name="Polansky O."/>
            <person name="Karasova D."/>
            <person name="Kubasova T."/>
            <person name="Cizek A."/>
            <person name="Rychlik I."/>
        </authorList>
    </citation>
    <scope>NUCLEOTIDE SEQUENCE [LARGE SCALE GENOMIC DNA]</scope>
    <source>
        <strain evidence="3">An70</strain>
    </source>
</reference>
<dbReference type="RefSeq" id="WP_087186168.1">
    <property type="nucleotide sequence ID" value="NZ_NFHO01000004.1"/>
</dbReference>
<sequence>MGFRSWLRERFSRSAQRKRRVDAPGSPSAHAARPEIAPGFPQDEWEEVPAYLPVDPAEHLPACIIASAIAAGAQEESKLVVKRVSVANPEHQRVAVIATALGAGALEKSSFAVKRIYKQKDMEGTQSDAA</sequence>
<comment type="caution">
    <text evidence="2">The sequence shown here is derived from an EMBL/GenBank/DDBJ whole genome shotgun (WGS) entry which is preliminary data.</text>
</comment>
<gene>
    <name evidence="2" type="ORF">B5G21_04260</name>
</gene>
<organism evidence="2 3">
    <name type="scientific">Enorma massiliensis</name>
    <dbReference type="NCBI Taxonomy" id="1472761"/>
    <lineage>
        <taxon>Bacteria</taxon>
        <taxon>Bacillati</taxon>
        <taxon>Actinomycetota</taxon>
        <taxon>Coriobacteriia</taxon>
        <taxon>Coriobacteriales</taxon>
        <taxon>Coriobacteriaceae</taxon>
        <taxon>Enorma</taxon>
    </lineage>
</organism>
<evidence type="ECO:0000313" key="2">
    <source>
        <dbReference type="EMBL" id="OUN43355.1"/>
    </source>
</evidence>
<evidence type="ECO:0000256" key="1">
    <source>
        <dbReference type="SAM" id="MobiDB-lite"/>
    </source>
</evidence>
<dbReference type="AlphaFoldDB" id="A0A1Y3U5B8"/>
<feature type="region of interest" description="Disordered" evidence="1">
    <location>
        <begin position="1"/>
        <end position="37"/>
    </location>
</feature>
<dbReference type="Proteomes" id="UP000196560">
    <property type="component" value="Unassembled WGS sequence"/>
</dbReference>
<dbReference type="EMBL" id="NFHO01000004">
    <property type="protein sequence ID" value="OUN43355.1"/>
    <property type="molecule type" value="Genomic_DNA"/>
</dbReference>
<keyword evidence="3" id="KW-1185">Reference proteome</keyword>
<accession>A0A1Y3U5B8</accession>
<feature type="compositionally biased region" description="Basic and acidic residues" evidence="1">
    <location>
        <begin position="1"/>
        <end position="12"/>
    </location>
</feature>
<name>A0A1Y3U5B8_9ACTN</name>
<evidence type="ECO:0000313" key="3">
    <source>
        <dbReference type="Proteomes" id="UP000196560"/>
    </source>
</evidence>
<protein>
    <submittedName>
        <fullName evidence="2">Uncharacterized protein</fullName>
    </submittedName>
</protein>
<proteinExistence type="predicted"/>